<dbReference type="Gene3D" id="3.40.630.30">
    <property type="match status" value="1"/>
</dbReference>
<dbReference type="PANTHER" id="PTHR23091">
    <property type="entry name" value="N-TERMINAL ACETYLTRANSFERASE"/>
    <property type="match status" value="1"/>
</dbReference>
<dbReference type="NCBIfam" id="TIGR01575">
    <property type="entry name" value="rimI"/>
    <property type="match status" value="1"/>
</dbReference>
<evidence type="ECO:0000313" key="19">
    <source>
        <dbReference type="EMBL" id="MUN28678.1"/>
    </source>
</evidence>
<dbReference type="InterPro" id="IPR006464">
    <property type="entry name" value="AcTrfase_RimI/Ard1"/>
</dbReference>
<evidence type="ECO:0000256" key="10">
    <source>
        <dbReference type="ARBA" id="ARBA00039121"/>
    </source>
</evidence>
<dbReference type="FunFam" id="3.40.630.30:FF:000200">
    <property type="entry name" value="N-alpha-acetyltransferase"/>
    <property type="match status" value="1"/>
</dbReference>
<dbReference type="GO" id="GO:0031415">
    <property type="term" value="C:NatA complex"/>
    <property type="evidence" value="ECO:0007669"/>
    <property type="project" value="InterPro"/>
</dbReference>
<evidence type="ECO:0000256" key="11">
    <source>
        <dbReference type="ARBA" id="ARBA00047491"/>
    </source>
</evidence>
<dbReference type="SUPFAM" id="SSF55729">
    <property type="entry name" value="Acyl-CoA N-acyltransferases (Nat)"/>
    <property type="match status" value="1"/>
</dbReference>
<dbReference type="Proteomes" id="UP000470772">
    <property type="component" value="Unassembled WGS sequence"/>
</dbReference>
<comment type="catalytic activity">
    <reaction evidence="13">
        <text>N-terminal L-methionyl-L-leucyl-[protein] + acetyl-CoA = N-terminal N(alpha)-acetyl-L-methionyl-L-leucyl-[protein] + CoA + H(+)</text>
        <dbReference type="Rhea" id="RHEA:50520"/>
        <dbReference type="Rhea" id="RHEA-COMP:12711"/>
        <dbReference type="Rhea" id="RHEA-COMP:12712"/>
        <dbReference type="ChEBI" id="CHEBI:15378"/>
        <dbReference type="ChEBI" id="CHEBI:57287"/>
        <dbReference type="ChEBI" id="CHEBI:57288"/>
        <dbReference type="ChEBI" id="CHEBI:133377"/>
        <dbReference type="ChEBI" id="CHEBI:133378"/>
        <dbReference type="EC" id="2.3.1.258"/>
    </reaction>
</comment>
<organism evidence="19 20">
    <name type="scientific">Sulfuracidifex metallicus DSM 6482 = JCM 9184</name>
    <dbReference type="NCBI Taxonomy" id="523847"/>
    <lineage>
        <taxon>Archaea</taxon>
        <taxon>Thermoproteota</taxon>
        <taxon>Thermoprotei</taxon>
        <taxon>Sulfolobales</taxon>
        <taxon>Sulfolobaceae</taxon>
        <taxon>Sulfuracidifex</taxon>
    </lineage>
</organism>
<comment type="subcellular location">
    <subcellularLocation>
        <location evidence="1">Cytoplasm</location>
    </subcellularLocation>
</comment>
<dbReference type="PANTHER" id="PTHR23091:SF4">
    <property type="entry name" value="N-TERMINAL AMINO-ACID N(ALPHA)-ACETYLTRANSFERASE NATA"/>
    <property type="match status" value="1"/>
</dbReference>
<evidence type="ECO:0000256" key="14">
    <source>
        <dbReference type="ARBA" id="ARBA00051494"/>
    </source>
</evidence>
<evidence type="ECO:0000256" key="5">
    <source>
        <dbReference type="ARBA" id="ARBA00022723"/>
    </source>
</evidence>
<keyword evidence="3" id="KW-0963">Cytoplasm</keyword>
<evidence type="ECO:0000256" key="13">
    <source>
        <dbReference type="ARBA" id="ARBA00049103"/>
    </source>
</evidence>
<evidence type="ECO:0000313" key="20">
    <source>
        <dbReference type="Proteomes" id="UP000470772"/>
    </source>
</evidence>
<dbReference type="GO" id="GO:0046872">
    <property type="term" value="F:metal ion binding"/>
    <property type="evidence" value="ECO:0007669"/>
    <property type="project" value="UniProtKB-KW"/>
</dbReference>
<keyword evidence="20" id="KW-1185">Reference proteome</keyword>
<dbReference type="InterPro" id="IPR045047">
    <property type="entry name" value="Ard1-like"/>
</dbReference>
<keyword evidence="4 19" id="KW-0808">Transferase</keyword>
<evidence type="ECO:0000256" key="15">
    <source>
        <dbReference type="ARBA" id="ARBA00073228"/>
    </source>
</evidence>
<comment type="caution">
    <text evidence="19">The sequence shown here is derived from an EMBL/GenBank/DDBJ whole genome shotgun (WGS) entry which is preliminary data.</text>
</comment>
<dbReference type="InterPro" id="IPR000182">
    <property type="entry name" value="GNAT_dom"/>
</dbReference>
<evidence type="ECO:0000256" key="1">
    <source>
        <dbReference type="ARBA" id="ARBA00004496"/>
    </source>
</evidence>
<comment type="subunit">
    <text evidence="2">Homodimer.</text>
</comment>
<dbReference type="CDD" id="cd04301">
    <property type="entry name" value="NAT_SF"/>
    <property type="match status" value="1"/>
</dbReference>
<dbReference type="PROSITE" id="PS51186">
    <property type="entry name" value="GNAT"/>
    <property type="match status" value="1"/>
</dbReference>
<evidence type="ECO:0000256" key="7">
    <source>
        <dbReference type="ARBA" id="ARBA00023315"/>
    </source>
</evidence>
<evidence type="ECO:0000256" key="17">
    <source>
        <dbReference type="ARBA" id="ARBA00080792"/>
    </source>
</evidence>
<evidence type="ECO:0000256" key="6">
    <source>
        <dbReference type="ARBA" id="ARBA00022833"/>
    </source>
</evidence>
<protein>
    <recommendedName>
        <fullName evidence="15">N-alpha-acetyltransferase</fullName>
        <ecNumber evidence="9">2.3.1.255</ecNumber>
        <ecNumber evidence="10">2.3.1.258</ecNumber>
    </recommendedName>
    <alternativeName>
        <fullName evidence="17">Amino-terminal acetyltransferase</fullName>
    </alternativeName>
    <alternativeName>
        <fullName evidence="16">N-terminal acetyltransferase</fullName>
    </alternativeName>
</protein>
<dbReference type="InterPro" id="IPR016181">
    <property type="entry name" value="Acyl_CoA_acyltransferase"/>
</dbReference>
<dbReference type="AlphaFoldDB" id="A0A6A9QLU6"/>
<keyword evidence="7" id="KW-0012">Acyltransferase</keyword>
<accession>A0A6A9QLU6</accession>
<dbReference type="EC" id="2.3.1.258" evidence="10"/>
<evidence type="ECO:0000256" key="12">
    <source>
        <dbReference type="ARBA" id="ARBA00048236"/>
    </source>
</evidence>
<dbReference type="Pfam" id="PF00583">
    <property type="entry name" value="Acetyltransf_1"/>
    <property type="match status" value="1"/>
</dbReference>
<name>A0A6A9QLU6_SULME</name>
<proteinExistence type="inferred from homology"/>
<reference evidence="19 20" key="1">
    <citation type="submission" date="2019-10" db="EMBL/GenBank/DDBJ databases">
        <title>Sequencing and Assembly of Multiple Reported Metal-Biooxidizing Members of the Extremely Thermoacidophilic Archaeal Family Sulfolobaceae.</title>
        <authorList>
            <person name="Counts J.A."/>
            <person name="Kelly R.M."/>
        </authorList>
    </citation>
    <scope>NUCLEOTIDE SEQUENCE [LARGE SCALE GENOMIC DNA]</scope>
    <source>
        <strain evidence="19 20">DSM 6482</strain>
    </source>
</reference>
<evidence type="ECO:0000256" key="4">
    <source>
        <dbReference type="ARBA" id="ARBA00022679"/>
    </source>
</evidence>
<evidence type="ECO:0000256" key="8">
    <source>
        <dbReference type="ARBA" id="ARBA00025786"/>
    </source>
</evidence>
<comment type="catalytic activity">
    <reaction evidence="11">
        <text>N-terminal L-seryl-[protein] + acetyl-CoA = N-terminal N(alpha)-acetyl-L-seryl-[protein] + CoA + H(+)</text>
        <dbReference type="Rhea" id="RHEA:50504"/>
        <dbReference type="Rhea" id="RHEA-COMP:12703"/>
        <dbReference type="Rhea" id="RHEA-COMP:12704"/>
        <dbReference type="ChEBI" id="CHEBI:15378"/>
        <dbReference type="ChEBI" id="CHEBI:57287"/>
        <dbReference type="ChEBI" id="CHEBI:57288"/>
        <dbReference type="ChEBI" id="CHEBI:64738"/>
        <dbReference type="ChEBI" id="CHEBI:83690"/>
        <dbReference type="EC" id="2.3.1.255"/>
    </reaction>
</comment>
<dbReference type="EMBL" id="WGGD01000005">
    <property type="protein sequence ID" value="MUN28678.1"/>
    <property type="molecule type" value="Genomic_DNA"/>
</dbReference>
<comment type="similarity">
    <text evidence="8">Belongs to the acetyltransferase family. ARD1 subfamily.</text>
</comment>
<keyword evidence="6" id="KW-0862">Zinc</keyword>
<gene>
    <name evidence="19" type="primary">rimI</name>
    <name evidence="19" type="ORF">GC250_04305</name>
</gene>
<evidence type="ECO:0000256" key="2">
    <source>
        <dbReference type="ARBA" id="ARBA00011738"/>
    </source>
</evidence>
<dbReference type="EC" id="2.3.1.255" evidence="9"/>
<comment type="catalytic activity">
    <reaction evidence="12">
        <text>N-terminal L-alanyl-[protein] + acetyl-CoA = N-terminal N(alpha)-acetyl-L-alanyl-[protein] + CoA + H(+)</text>
        <dbReference type="Rhea" id="RHEA:50500"/>
        <dbReference type="Rhea" id="RHEA-COMP:12701"/>
        <dbReference type="Rhea" id="RHEA-COMP:12702"/>
        <dbReference type="ChEBI" id="CHEBI:15378"/>
        <dbReference type="ChEBI" id="CHEBI:57287"/>
        <dbReference type="ChEBI" id="CHEBI:57288"/>
        <dbReference type="ChEBI" id="CHEBI:64718"/>
        <dbReference type="ChEBI" id="CHEBI:83683"/>
        <dbReference type="EC" id="2.3.1.255"/>
    </reaction>
</comment>
<feature type="domain" description="N-acetyltransferase" evidence="18">
    <location>
        <begin position="1"/>
        <end position="149"/>
    </location>
</feature>
<dbReference type="GO" id="GO:0120518">
    <property type="term" value="F:protein N-terminal-methionine acetyltransferase activity"/>
    <property type="evidence" value="ECO:0007669"/>
    <property type="project" value="UniProtKB-EC"/>
</dbReference>
<evidence type="ECO:0000256" key="16">
    <source>
        <dbReference type="ARBA" id="ARBA00076912"/>
    </source>
</evidence>
<sequence>MEDIEQIIHINKDSLPENYPHYFFIEHLKEYGLAFFVGLVNYNVVGYVMPRIEWGFSNFKQIPSIVKKGHIVSIAVEQHYRKMGIGSALLRESMKAMKENYKAEEVYLEVRVSNEVAINMYRKNGYKEVKLLKGYYADGEDAYLMACQL</sequence>
<keyword evidence="5" id="KW-0479">Metal-binding</keyword>
<evidence type="ECO:0000256" key="3">
    <source>
        <dbReference type="ARBA" id="ARBA00022490"/>
    </source>
</evidence>
<evidence type="ECO:0000256" key="9">
    <source>
        <dbReference type="ARBA" id="ARBA00026110"/>
    </source>
</evidence>
<comment type="catalytic activity">
    <reaction evidence="14">
        <text>N-terminal L-methionyl-L-glutamyl-[protein] + acetyl-CoA = N-terminal N(alpha)-acetyl-L-methionyl-L-glutamyl-[protein] + CoA + H(+)</text>
        <dbReference type="Rhea" id="RHEA:50488"/>
        <dbReference type="Rhea" id="RHEA-COMP:12696"/>
        <dbReference type="Rhea" id="RHEA-COMP:12697"/>
        <dbReference type="ChEBI" id="CHEBI:15378"/>
        <dbReference type="ChEBI" id="CHEBI:57287"/>
        <dbReference type="ChEBI" id="CHEBI:57288"/>
        <dbReference type="ChEBI" id="CHEBI:133359"/>
        <dbReference type="ChEBI" id="CHEBI:133360"/>
    </reaction>
</comment>
<evidence type="ECO:0000259" key="18">
    <source>
        <dbReference type="PROSITE" id="PS51186"/>
    </source>
</evidence>